<dbReference type="InterPro" id="IPR002666">
    <property type="entry name" value="Folate_carrier"/>
</dbReference>
<dbReference type="PANTHER" id="PTHR10686">
    <property type="entry name" value="FOLATE TRANSPORTER"/>
    <property type="match status" value="1"/>
</dbReference>
<organism evidence="5 6">
    <name type="scientific">Mola mola</name>
    <name type="common">Ocean sunfish</name>
    <name type="synonym">Tetraodon mola</name>
    <dbReference type="NCBI Taxonomy" id="94237"/>
    <lineage>
        <taxon>Eukaryota</taxon>
        <taxon>Metazoa</taxon>
        <taxon>Chordata</taxon>
        <taxon>Craniata</taxon>
        <taxon>Vertebrata</taxon>
        <taxon>Euteleostomi</taxon>
        <taxon>Actinopterygii</taxon>
        <taxon>Neopterygii</taxon>
        <taxon>Teleostei</taxon>
        <taxon>Neoteleostei</taxon>
        <taxon>Acanthomorphata</taxon>
        <taxon>Eupercaria</taxon>
        <taxon>Tetraodontiformes</taxon>
        <taxon>Molidae</taxon>
        <taxon>Mola</taxon>
    </lineage>
</organism>
<keyword evidence="4" id="KW-0812">Transmembrane</keyword>
<dbReference type="STRING" id="94237.ENSMMOP00000016146"/>
<keyword evidence="4" id="KW-1133">Transmembrane helix</keyword>
<dbReference type="AlphaFoldDB" id="A0A3Q3WFY3"/>
<evidence type="ECO:0000313" key="5">
    <source>
        <dbReference type="Ensembl" id="ENSMMOP00000016146.1"/>
    </source>
</evidence>
<dbReference type="GO" id="GO:0016323">
    <property type="term" value="C:basolateral plasma membrane"/>
    <property type="evidence" value="ECO:0007669"/>
    <property type="project" value="TreeGrafter"/>
</dbReference>
<evidence type="ECO:0000256" key="3">
    <source>
        <dbReference type="SAM" id="MobiDB-lite"/>
    </source>
</evidence>
<comment type="similarity">
    <text evidence="2">Belongs to the reduced folate carrier (RFC) transporter (TC 2.A.48) family.</text>
</comment>
<comment type="subcellular location">
    <subcellularLocation>
        <location evidence="1">Membrane</location>
        <topology evidence="1">Multi-pass membrane protein</topology>
    </subcellularLocation>
</comment>
<evidence type="ECO:0008006" key="7">
    <source>
        <dbReference type="Google" id="ProtNLM"/>
    </source>
</evidence>
<evidence type="ECO:0000313" key="6">
    <source>
        <dbReference type="Proteomes" id="UP000261620"/>
    </source>
</evidence>
<dbReference type="GO" id="GO:0008518">
    <property type="term" value="F:folate:monoatomic anion antiporter activity"/>
    <property type="evidence" value="ECO:0007669"/>
    <property type="project" value="TreeGrafter"/>
</dbReference>
<dbReference type="GO" id="GO:0016324">
    <property type="term" value="C:apical plasma membrane"/>
    <property type="evidence" value="ECO:0007669"/>
    <property type="project" value="TreeGrafter"/>
</dbReference>
<dbReference type="SUPFAM" id="SSF103473">
    <property type="entry name" value="MFS general substrate transporter"/>
    <property type="match status" value="1"/>
</dbReference>
<sequence length="137" mass="15506">MQFMEFFYGLTMACRVAYSSYIFSLVSPSLYQRVAGYSRASILFGYFTGSVMGQLCISVGNVRYYTLNVVTLGLSSFLLLLSLCLPWPKRSIFFNQTQNPQQRELGVSVWSLHVPPPASSHSPKTFKRGVNWSLNRP</sequence>
<proteinExistence type="inferred from homology"/>
<evidence type="ECO:0000256" key="2">
    <source>
        <dbReference type="ARBA" id="ARBA00005773"/>
    </source>
</evidence>
<dbReference type="OMA" id="MKVVECK"/>
<reference evidence="5" key="2">
    <citation type="submission" date="2025-09" db="UniProtKB">
        <authorList>
            <consortium name="Ensembl"/>
        </authorList>
    </citation>
    <scope>IDENTIFICATION</scope>
</reference>
<dbReference type="PANTHER" id="PTHR10686:SF12">
    <property type="entry name" value="REDUCED FOLATE TRANSPORTER"/>
    <property type="match status" value="1"/>
</dbReference>
<dbReference type="Proteomes" id="UP000261620">
    <property type="component" value="Unplaced"/>
</dbReference>
<dbReference type="InterPro" id="IPR036259">
    <property type="entry name" value="MFS_trans_sf"/>
</dbReference>
<keyword evidence="6" id="KW-1185">Reference proteome</keyword>
<feature type="transmembrane region" description="Helical" evidence="4">
    <location>
        <begin position="6"/>
        <end position="31"/>
    </location>
</feature>
<feature type="region of interest" description="Disordered" evidence="3">
    <location>
        <begin position="116"/>
        <end position="137"/>
    </location>
</feature>
<dbReference type="Ensembl" id="ENSMMOT00000016416.1">
    <property type="protein sequence ID" value="ENSMMOP00000016146.1"/>
    <property type="gene ID" value="ENSMMOG00000012332.1"/>
</dbReference>
<feature type="transmembrane region" description="Helical" evidence="4">
    <location>
        <begin position="43"/>
        <end position="60"/>
    </location>
</feature>
<feature type="transmembrane region" description="Helical" evidence="4">
    <location>
        <begin position="66"/>
        <end position="85"/>
    </location>
</feature>
<keyword evidence="4" id="KW-0472">Membrane</keyword>
<evidence type="ECO:0000256" key="4">
    <source>
        <dbReference type="SAM" id="Phobius"/>
    </source>
</evidence>
<dbReference type="GO" id="GO:0098838">
    <property type="term" value="P:folate transmembrane transport"/>
    <property type="evidence" value="ECO:0007669"/>
    <property type="project" value="TreeGrafter"/>
</dbReference>
<protein>
    <recommendedName>
        <fullName evidence="7">Solute carrier family 19 member 1</fullName>
    </recommendedName>
</protein>
<name>A0A3Q3WFY3_MOLML</name>
<dbReference type="GO" id="GO:0005542">
    <property type="term" value="F:folic acid binding"/>
    <property type="evidence" value="ECO:0007669"/>
    <property type="project" value="TreeGrafter"/>
</dbReference>
<accession>A0A3Q3WFY3</accession>
<reference evidence="5" key="1">
    <citation type="submission" date="2025-08" db="UniProtKB">
        <authorList>
            <consortium name="Ensembl"/>
        </authorList>
    </citation>
    <scope>IDENTIFICATION</scope>
</reference>
<evidence type="ECO:0000256" key="1">
    <source>
        <dbReference type="ARBA" id="ARBA00004141"/>
    </source>
</evidence>
<dbReference type="Pfam" id="PF01770">
    <property type="entry name" value="Folate_carrier"/>
    <property type="match status" value="1"/>
</dbReference>